<evidence type="ECO:0000259" key="3">
    <source>
        <dbReference type="Pfam" id="PF13962"/>
    </source>
</evidence>
<evidence type="ECO:0000313" key="5">
    <source>
        <dbReference type="Proteomes" id="UP000075243"/>
    </source>
</evidence>
<evidence type="ECO:0000256" key="2">
    <source>
        <dbReference type="SAM" id="Phobius"/>
    </source>
</evidence>
<keyword evidence="2" id="KW-1133">Transmembrane helix</keyword>
<dbReference type="Gramene" id="C.cajan_40411.t">
    <property type="protein sequence ID" value="C.cajan_40411.t"/>
    <property type="gene ID" value="C.cajan_40411"/>
</dbReference>
<dbReference type="InterPro" id="IPR036770">
    <property type="entry name" value="Ankyrin_rpt-contain_sf"/>
</dbReference>
<dbReference type="AlphaFoldDB" id="A0A151QZ69"/>
<dbReference type="Gene3D" id="1.25.40.20">
    <property type="entry name" value="Ankyrin repeat-containing domain"/>
    <property type="match status" value="2"/>
</dbReference>
<gene>
    <name evidence="4" type="ORF">KK1_043326</name>
</gene>
<dbReference type="OMA" id="KWLLYMN"/>
<sequence>MWAEAEPTFNHYPDMVCTPLTASGDTTLHVAVSAKSNSFVEGLMKHMTREKLRIPDSEGNTVFCTAAISGNADLFTIMKQNQDLFVIPRLDGMLPVHLAALTGNHQIVQDLSSQDLLSKMTPHDIQQLFFITIRSRMFESQFLSLNFQLNYSIPTSRKDLRALDVAMTLFKAYPSDLAAAKDDQENQENQEKQTALHMLARKPPEELTYMKEDDNKGKGMQLLEMIWNQVRQLKHKKILELITRPSIVLFDAVESGNVEVVKWLLYMNRELLTIKNIDGRNVLHFAVLCRQRSNNILHLAAHPRQNEASLDFRANIQMRRELAWFKEVEKSVPLELRRMKNKKGKTPYDVFYDKHKLLSEEIKGAAKEIANSSMLVATLVATVAFAAALTVPGDKTNVWFIVFILTNAVALFTSSASILSFLSNFTSSRFAESQFFISLHPSLLLGVMLLLISVTAMVIAFVAASFLIFAHTSKWVAYAVVPMGFFPILLFLLFQFRLFDDFLWSRYYLLALVSKS</sequence>
<proteinExistence type="predicted"/>
<feature type="transmembrane region" description="Helical" evidence="2">
    <location>
        <begin position="373"/>
        <end position="392"/>
    </location>
</feature>
<dbReference type="InterPro" id="IPR026961">
    <property type="entry name" value="PGG_dom"/>
</dbReference>
<feature type="domain" description="PGG" evidence="3">
    <location>
        <begin position="366"/>
        <end position="467"/>
    </location>
</feature>
<feature type="transmembrane region" description="Helical" evidence="2">
    <location>
        <begin position="475"/>
        <end position="496"/>
    </location>
</feature>
<keyword evidence="5" id="KW-1185">Reference proteome</keyword>
<protein>
    <submittedName>
        <fullName evidence="4">Ankyrin repeat-containing protein At3g12360 family</fullName>
    </submittedName>
</protein>
<dbReference type="SUPFAM" id="SSF48403">
    <property type="entry name" value="Ankyrin repeat"/>
    <property type="match status" value="1"/>
</dbReference>
<feature type="transmembrane region" description="Helical" evidence="2">
    <location>
        <begin position="398"/>
        <end position="422"/>
    </location>
</feature>
<dbReference type="Proteomes" id="UP000075243">
    <property type="component" value="Unassembled WGS sequence"/>
</dbReference>
<accession>A0A151QZ69</accession>
<organism evidence="4 5">
    <name type="scientific">Cajanus cajan</name>
    <name type="common">Pigeon pea</name>
    <name type="synonym">Cajanus indicus</name>
    <dbReference type="NCBI Taxonomy" id="3821"/>
    <lineage>
        <taxon>Eukaryota</taxon>
        <taxon>Viridiplantae</taxon>
        <taxon>Streptophyta</taxon>
        <taxon>Embryophyta</taxon>
        <taxon>Tracheophyta</taxon>
        <taxon>Spermatophyta</taxon>
        <taxon>Magnoliopsida</taxon>
        <taxon>eudicotyledons</taxon>
        <taxon>Gunneridae</taxon>
        <taxon>Pentapetalae</taxon>
        <taxon>rosids</taxon>
        <taxon>fabids</taxon>
        <taxon>Fabales</taxon>
        <taxon>Fabaceae</taxon>
        <taxon>Papilionoideae</taxon>
        <taxon>50 kb inversion clade</taxon>
        <taxon>NPAAA clade</taxon>
        <taxon>indigoferoid/millettioid clade</taxon>
        <taxon>Phaseoleae</taxon>
        <taxon>Cajanus</taxon>
    </lineage>
</organism>
<evidence type="ECO:0000256" key="1">
    <source>
        <dbReference type="ARBA" id="ARBA00004413"/>
    </source>
</evidence>
<dbReference type="PANTHER" id="PTHR24177:SF446">
    <property type="entry name" value="ANKYRIN REPEAT-CONTAINING PROTEIN NPR4-LIKE"/>
    <property type="match status" value="1"/>
</dbReference>
<keyword evidence="2" id="KW-0472">Membrane</keyword>
<comment type="subcellular location">
    <subcellularLocation>
        <location evidence="1">Cell membrane</location>
        <topology evidence="1">Peripheral membrane protein</topology>
        <orientation evidence="1">Cytoplasmic side</orientation>
    </subcellularLocation>
</comment>
<dbReference type="SMART" id="SM00248">
    <property type="entry name" value="ANK"/>
    <property type="match status" value="4"/>
</dbReference>
<dbReference type="STRING" id="3821.A0A151QZ69"/>
<evidence type="ECO:0000313" key="4">
    <source>
        <dbReference type="EMBL" id="KYP35631.1"/>
    </source>
</evidence>
<feature type="transmembrane region" description="Helical" evidence="2">
    <location>
        <begin position="443"/>
        <end position="469"/>
    </location>
</feature>
<keyword evidence="2" id="KW-0812">Transmembrane</keyword>
<reference evidence="4" key="1">
    <citation type="journal article" date="2012" name="Nat. Biotechnol.">
        <title>Draft genome sequence of pigeonpea (Cajanus cajan), an orphan legume crop of resource-poor farmers.</title>
        <authorList>
            <person name="Varshney R.K."/>
            <person name="Chen W."/>
            <person name="Li Y."/>
            <person name="Bharti A.K."/>
            <person name="Saxena R.K."/>
            <person name="Schlueter J.A."/>
            <person name="Donoghue M.T."/>
            <person name="Azam S."/>
            <person name="Fan G."/>
            <person name="Whaley A.M."/>
            <person name="Farmer A.D."/>
            <person name="Sheridan J."/>
            <person name="Iwata A."/>
            <person name="Tuteja R."/>
            <person name="Penmetsa R.V."/>
            <person name="Wu W."/>
            <person name="Upadhyaya H.D."/>
            <person name="Yang S.P."/>
            <person name="Shah T."/>
            <person name="Saxena K.B."/>
            <person name="Michael T."/>
            <person name="McCombie W.R."/>
            <person name="Yang B."/>
            <person name="Zhang G."/>
            <person name="Yang H."/>
            <person name="Wang J."/>
            <person name="Spillane C."/>
            <person name="Cook D.R."/>
            <person name="May G.D."/>
            <person name="Xu X."/>
            <person name="Jackson S.A."/>
        </authorList>
    </citation>
    <scope>NUCLEOTIDE SEQUENCE [LARGE SCALE GENOMIC DNA]</scope>
</reference>
<dbReference type="InterPro" id="IPR002110">
    <property type="entry name" value="Ankyrin_rpt"/>
</dbReference>
<name>A0A151QZ69_CAJCA</name>
<dbReference type="PANTHER" id="PTHR24177">
    <property type="entry name" value="CASKIN"/>
    <property type="match status" value="1"/>
</dbReference>
<dbReference type="GO" id="GO:0005886">
    <property type="term" value="C:plasma membrane"/>
    <property type="evidence" value="ECO:0007669"/>
    <property type="project" value="UniProtKB-SubCell"/>
</dbReference>
<dbReference type="Pfam" id="PF13962">
    <property type="entry name" value="PGG"/>
    <property type="match status" value="1"/>
</dbReference>
<dbReference type="EMBL" id="KQ484343">
    <property type="protein sequence ID" value="KYP35631.1"/>
    <property type="molecule type" value="Genomic_DNA"/>
</dbReference>